<reference evidence="2 3" key="1">
    <citation type="submission" date="2022-08" db="EMBL/GenBank/DDBJ databases">
        <title>novel species in genus Aeromicrobium.</title>
        <authorList>
            <person name="Ye L."/>
        </authorList>
    </citation>
    <scope>NUCLEOTIDE SEQUENCE [LARGE SCALE GENOMIC DNA]</scope>
    <source>
        <strain evidence="3">zg-Y1379</strain>
    </source>
</reference>
<keyword evidence="3" id="KW-1185">Reference proteome</keyword>
<evidence type="ECO:0000313" key="2">
    <source>
        <dbReference type="EMBL" id="UUP14805.1"/>
    </source>
</evidence>
<keyword evidence="1" id="KW-0812">Transmembrane</keyword>
<feature type="transmembrane region" description="Helical" evidence="1">
    <location>
        <begin position="58"/>
        <end position="77"/>
    </location>
</feature>
<sequence>MTENARTNDKPVKKQKAGLFDIRYMIAGLIGVYGVILVLLGLFNASEEELARGDGININLWAGIGMLVAAAVFGIWARLRPVVVPVEAPVEKD</sequence>
<accession>A0ABY5M9J7</accession>
<feature type="transmembrane region" description="Helical" evidence="1">
    <location>
        <begin position="24"/>
        <end position="46"/>
    </location>
</feature>
<name>A0ABY5M9J7_9ACTN</name>
<dbReference type="EMBL" id="CP102173">
    <property type="protein sequence ID" value="UUP14805.1"/>
    <property type="molecule type" value="Genomic_DNA"/>
</dbReference>
<protein>
    <recommendedName>
        <fullName evidence="4">LPXTG-motif cell wall anchor domain-containing protein</fullName>
    </recommendedName>
</protein>
<dbReference type="Proteomes" id="UP001316184">
    <property type="component" value="Chromosome"/>
</dbReference>
<organism evidence="2 3">
    <name type="scientific">Aeromicrobium wangtongii</name>
    <dbReference type="NCBI Taxonomy" id="2969247"/>
    <lineage>
        <taxon>Bacteria</taxon>
        <taxon>Bacillati</taxon>
        <taxon>Actinomycetota</taxon>
        <taxon>Actinomycetes</taxon>
        <taxon>Propionibacteriales</taxon>
        <taxon>Nocardioidaceae</taxon>
        <taxon>Aeromicrobium</taxon>
    </lineage>
</organism>
<keyword evidence="1" id="KW-1133">Transmembrane helix</keyword>
<proteinExistence type="predicted"/>
<gene>
    <name evidence="2" type="ORF">NQV15_05705</name>
</gene>
<dbReference type="RefSeq" id="WP_232398686.1">
    <property type="nucleotide sequence ID" value="NZ_CP102173.1"/>
</dbReference>
<evidence type="ECO:0000256" key="1">
    <source>
        <dbReference type="SAM" id="Phobius"/>
    </source>
</evidence>
<evidence type="ECO:0008006" key="4">
    <source>
        <dbReference type="Google" id="ProtNLM"/>
    </source>
</evidence>
<keyword evidence="1" id="KW-0472">Membrane</keyword>
<evidence type="ECO:0000313" key="3">
    <source>
        <dbReference type="Proteomes" id="UP001316184"/>
    </source>
</evidence>